<organism evidence="3 4">
    <name type="scientific">Gaopeijia maritima</name>
    <dbReference type="NCBI Taxonomy" id="3119007"/>
    <lineage>
        <taxon>Bacteria</taxon>
        <taxon>Pseudomonadati</taxon>
        <taxon>Gemmatimonadota</taxon>
        <taxon>Longimicrobiia</taxon>
        <taxon>Gaopeijiales</taxon>
        <taxon>Gaopeijiaceae</taxon>
        <taxon>Gaopeijia</taxon>
    </lineage>
</organism>
<evidence type="ECO:0000313" key="3">
    <source>
        <dbReference type="EMBL" id="MEK9501822.1"/>
    </source>
</evidence>
<reference evidence="3 4" key="1">
    <citation type="submission" date="2024-02" db="EMBL/GenBank/DDBJ databases">
        <title>A novel Gemmatimonadota bacterium.</title>
        <authorList>
            <person name="Du Z.-J."/>
            <person name="Ye Y.-Q."/>
        </authorList>
    </citation>
    <scope>NUCLEOTIDE SEQUENCE [LARGE SCALE GENOMIC DNA]</scope>
    <source>
        <strain evidence="3 4">DH-20</strain>
    </source>
</reference>
<accession>A0ABU9EAQ4</accession>
<dbReference type="PANTHER" id="PTHR43639:SF1">
    <property type="entry name" value="SHORT-CHAIN DEHYDROGENASE_REDUCTASE FAMILY PROTEIN"/>
    <property type="match status" value="1"/>
</dbReference>
<dbReference type="EMBL" id="JBBHLI010000007">
    <property type="protein sequence ID" value="MEK9501822.1"/>
    <property type="molecule type" value="Genomic_DNA"/>
</dbReference>
<dbReference type="InterPro" id="IPR002347">
    <property type="entry name" value="SDR_fam"/>
</dbReference>
<evidence type="ECO:0000256" key="1">
    <source>
        <dbReference type="ARBA" id="ARBA00006484"/>
    </source>
</evidence>
<dbReference type="Proteomes" id="UP001484239">
    <property type="component" value="Unassembled WGS sequence"/>
</dbReference>
<comment type="caution">
    <text evidence="3">The sequence shown here is derived from an EMBL/GenBank/DDBJ whole genome shotgun (WGS) entry which is preliminary data.</text>
</comment>
<evidence type="ECO:0000256" key="2">
    <source>
        <dbReference type="ARBA" id="ARBA00023002"/>
    </source>
</evidence>
<dbReference type="Pfam" id="PF13561">
    <property type="entry name" value="adh_short_C2"/>
    <property type="match status" value="1"/>
</dbReference>
<dbReference type="InterPro" id="IPR036291">
    <property type="entry name" value="NAD(P)-bd_dom_sf"/>
</dbReference>
<dbReference type="Gene3D" id="3.40.50.720">
    <property type="entry name" value="NAD(P)-binding Rossmann-like Domain"/>
    <property type="match status" value="1"/>
</dbReference>
<dbReference type="SUPFAM" id="SSF51735">
    <property type="entry name" value="NAD(P)-binding Rossmann-fold domains"/>
    <property type="match status" value="1"/>
</dbReference>
<keyword evidence="2" id="KW-0560">Oxidoreductase</keyword>
<dbReference type="PRINTS" id="PR00080">
    <property type="entry name" value="SDRFAMILY"/>
</dbReference>
<sequence>MALVTGGGVRLGRAIALGLAGAGHDLLVHYNRSEEPAAEVVAAVRALGRRAEAVSADLSTPEGAERVARAVEEHFGRLDLLVNSAASFDQAELLEVDPERWDSVMDLNLRGPFLVARALAPLLTEARGSVVNMVDLSAFQPWVRYPHHGVSKAGLMHLTRVLARVLAPAVRVNAIAPGAVLPPDDASEAELEREIERTPLARIGSPDDIVRTVLFLTASPFVTGQVVVVDGGRSLEFG</sequence>
<proteinExistence type="inferred from homology"/>
<name>A0ABU9EAQ4_9BACT</name>
<dbReference type="PRINTS" id="PR00081">
    <property type="entry name" value="GDHRDH"/>
</dbReference>
<evidence type="ECO:0000313" key="4">
    <source>
        <dbReference type="Proteomes" id="UP001484239"/>
    </source>
</evidence>
<protein>
    <submittedName>
        <fullName evidence="3">SDR family oxidoreductase</fullName>
    </submittedName>
</protein>
<dbReference type="PANTHER" id="PTHR43639">
    <property type="entry name" value="OXIDOREDUCTASE, SHORT-CHAIN DEHYDROGENASE/REDUCTASE FAMILY (AFU_ORTHOLOGUE AFUA_5G02870)"/>
    <property type="match status" value="1"/>
</dbReference>
<dbReference type="RefSeq" id="WP_405287195.1">
    <property type="nucleotide sequence ID" value="NZ_JBBHLI010000007.1"/>
</dbReference>
<keyword evidence="4" id="KW-1185">Reference proteome</keyword>
<gene>
    <name evidence="3" type="ORF">WI372_12595</name>
</gene>
<comment type="similarity">
    <text evidence="1">Belongs to the short-chain dehydrogenases/reductases (SDR) family.</text>
</comment>